<dbReference type="EMBL" id="BQNB010017744">
    <property type="protein sequence ID" value="GJT66750.1"/>
    <property type="molecule type" value="Genomic_DNA"/>
</dbReference>
<organism evidence="1 2">
    <name type="scientific">Tanacetum coccineum</name>
    <dbReference type="NCBI Taxonomy" id="301880"/>
    <lineage>
        <taxon>Eukaryota</taxon>
        <taxon>Viridiplantae</taxon>
        <taxon>Streptophyta</taxon>
        <taxon>Embryophyta</taxon>
        <taxon>Tracheophyta</taxon>
        <taxon>Spermatophyta</taxon>
        <taxon>Magnoliopsida</taxon>
        <taxon>eudicotyledons</taxon>
        <taxon>Gunneridae</taxon>
        <taxon>Pentapetalae</taxon>
        <taxon>asterids</taxon>
        <taxon>campanulids</taxon>
        <taxon>Asterales</taxon>
        <taxon>Asteraceae</taxon>
        <taxon>Asteroideae</taxon>
        <taxon>Anthemideae</taxon>
        <taxon>Anthemidinae</taxon>
        <taxon>Tanacetum</taxon>
    </lineage>
</organism>
<comment type="caution">
    <text evidence="1">The sequence shown here is derived from an EMBL/GenBank/DDBJ whole genome shotgun (WGS) entry which is preliminary data.</text>
</comment>
<dbReference type="Proteomes" id="UP001151760">
    <property type="component" value="Unassembled WGS sequence"/>
</dbReference>
<protein>
    <submittedName>
        <fullName evidence="1">Uncharacterized protein</fullName>
    </submittedName>
</protein>
<reference evidence="1" key="2">
    <citation type="submission" date="2022-01" db="EMBL/GenBank/DDBJ databases">
        <authorList>
            <person name="Yamashiro T."/>
            <person name="Shiraishi A."/>
            <person name="Satake H."/>
            <person name="Nakayama K."/>
        </authorList>
    </citation>
    <scope>NUCLEOTIDE SEQUENCE</scope>
</reference>
<proteinExistence type="predicted"/>
<name>A0ABQ5FV57_9ASTR</name>
<evidence type="ECO:0000313" key="1">
    <source>
        <dbReference type="EMBL" id="GJT66750.1"/>
    </source>
</evidence>
<accession>A0ABQ5FV57</accession>
<reference evidence="1" key="1">
    <citation type="journal article" date="2022" name="Int. J. Mol. Sci.">
        <title>Draft Genome of Tanacetum Coccineum: Genomic Comparison of Closely Related Tanacetum-Family Plants.</title>
        <authorList>
            <person name="Yamashiro T."/>
            <person name="Shiraishi A."/>
            <person name="Nakayama K."/>
            <person name="Satake H."/>
        </authorList>
    </citation>
    <scope>NUCLEOTIDE SEQUENCE</scope>
</reference>
<sequence>MPPPSLPWLSPTADATPPYHRIITDPQPHLGTAFVSKGDNEVPFEFKIEEGGSLLGVKLQMASTTAFEGMQIVHLEISDLVKLFLGCEERLTSQDPADITPWLTSNDWYSAIAAEFCIRFDRPVLKTTPENYYLRRVPVYDVEMDTWPYMPAEDAGRGWRCPMAAIGERLEAAQLESELNNQDIKTTHQYD</sequence>
<evidence type="ECO:0000313" key="2">
    <source>
        <dbReference type="Proteomes" id="UP001151760"/>
    </source>
</evidence>
<gene>
    <name evidence="1" type="ORF">Tco_1018230</name>
</gene>
<keyword evidence="2" id="KW-1185">Reference proteome</keyword>